<sequence>MQLIPTGLLALAVHLALALGQPVRNSADSSPEISCMKATNEESRICMPNAAAQAAAPMMEMAHERKWIFRNSHQQQQQQQQQEQSDDAAIDIDIDRTDASIQPILPPSPTATTTVNVTPTPSTTSTCTGSPYGDYSGYGDYGEYASYGDYDADVVSQALRLD</sequence>
<keyword evidence="2" id="KW-0732">Signal</keyword>
<feature type="signal peptide" evidence="2">
    <location>
        <begin position="1"/>
        <end position="20"/>
    </location>
</feature>
<evidence type="ECO:0000313" key="3">
    <source>
        <dbReference type="EMBL" id="OJJ56091.1"/>
    </source>
</evidence>
<feature type="region of interest" description="Disordered" evidence="1">
    <location>
        <begin position="67"/>
        <end position="132"/>
    </location>
</feature>
<reference evidence="4" key="1">
    <citation type="journal article" date="2017" name="Genome Biol.">
        <title>Comparative genomics reveals high biological diversity and specific adaptations in the industrially and medically important fungal genus Aspergillus.</title>
        <authorList>
            <person name="de Vries R.P."/>
            <person name="Riley R."/>
            <person name="Wiebenga A."/>
            <person name="Aguilar-Osorio G."/>
            <person name="Amillis S."/>
            <person name="Uchima C.A."/>
            <person name="Anderluh G."/>
            <person name="Asadollahi M."/>
            <person name="Askin M."/>
            <person name="Barry K."/>
            <person name="Battaglia E."/>
            <person name="Bayram O."/>
            <person name="Benocci T."/>
            <person name="Braus-Stromeyer S.A."/>
            <person name="Caldana C."/>
            <person name="Canovas D."/>
            <person name="Cerqueira G.C."/>
            <person name="Chen F."/>
            <person name="Chen W."/>
            <person name="Choi C."/>
            <person name="Clum A."/>
            <person name="Dos Santos R.A."/>
            <person name="Damasio A.R."/>
            <person name="Diallinas G."/>
            <person name="Emri T."/>
            <person name="Fekete E."/>
            <person name="Flipphi M."/>
            <person name="Freyberg S."/>
            <person name="Gallo A."/>
            <person name="Gournas C."/>
            <person name="Habgood R."/>
            <person name="Hainaut M."/>
            <person name="Harispe M.L."/>
            <person name="Henrissat B."/>
            <person name="Hilden K.S."/>
            <person name="Hope R."/>
            <person name="Hossain A."/>
            <person name="Karabika E."/>
            <person name="Karaffa L."/>
            <person name="Karanyi Z."/>
            <person name="Krasevec N."/>
            <person name="Kuo A."/>
            <person name="Kusch H."/>
            <person name="LaButti K."/>
            <person name="Lagendijk E.L."/>
            <person name="Lapidus A."/>
            <person name="Levasseur A."/>
            <person name="Lindquist E."/>
            <person name="Lipzen A."/>
            <person name="Logrieco A.F."/>
            <person name="MacCabe A."/>
            <person name="Maekelae M.R."/>
            <person name="Malavazi I."/>
            <person name="Melin P."/>
            <person name="Meyer V."/>
            <person name="Mielnichuk N."/>
            <person name="Miskei M."/>
            <person name="Molnar A.P."/>
            <person name="Mule G."/>
            <person name="Ngan C.Y."/>
            <person name="Orejas M."/>
            <person name="Orosz E."/>
            <person name="Ouedraogo J.P."/>
            <person name="Overkamp K.M."/>
            <person name="Park H.-S."/>
            <person name="Perrone G."/>
            <person name="Piumi F."/>
            <person name="Punt P.J."/>
            <person name="Ram A.F."/>
            <person name="Ramon A."/>
            <person name="Rauscher S."/>
            <person name="Record E."/>
            <person name="Riano-Pachon D.M."/>
            <person name="Robert V."/>
            <person name="Roehrig J."/>
            <person name="Ruller R."/>
            <person name="Salamov A."/>
            <person name="Salih N.S."/>
            <person name="Samson R.A."/>
            <person name="Sandor E."/>
            <person name="Sanguinetti M."/>
            <person name="Schuetze T."/>
            <person name="Sepcic K."/>
            <person name="Shelest E."/>
            <person name="Sherlock G."/>
            <person name="Sophianopoulou V."/>
            <person name="Squina F.M."/>
            <person name="Sun H."/>
            <person name="Susca A."/>
            <person name="Todd R.B."/>
            <person name="Tsang A."/>
            <person name="Unkles S.E."/>
            <person name="van de Wiele N."/>
            <person name="van Rossen-Uffink D."/>
            <person name="Oliveira J.V."/>
            <person name="Vesth T.C."/>
            <person name="Visser J."/>
            <person name="Yu J.-H."/>
            <person name="Zhou M."/>
            <person name="Andersen M.R."/>
            <person name="Archer D.B."/>
            <person name="Baker S.E."/>
            <person name="Benoit I."/>
            <person name="Brakhage A.A."/>
            <person name="Braus G.H."/>
            <person name="Fischer R."/>
            <person name="Frisvad J.C."/>
            <person name="Goldman G.H."/>
            <person name="Houbraken J."/>
            <person name="Oakley B."/>
            <person name="Pocsi I."/>
            <person name="Scazzocchio C."/>
            <person name="Seiboth B."/>
            <person name="vanKuyk P.A."/>
            <person name="Wortman J."/>
            <person name="Dyer P.S."/>
            <person name="Grigoriev I.V."/>
        </authorList>
    </citation>
    <scope>NUCLEOTIDE SEQUENCE [LARGE SCALE GENOMIC DNA]</scope>
    <source>
        <strain evidence="4">CBS 593.65</strain>
    </source>
</reference>
<dbReference type="AlphaFoldDB" id="A0A1L9T9L9"/>
<gene>
    <name evidence="3" type="ORF">ASPSYDRAFT_34092</name>
</gene>
<dbReference type="EMBL" id="KV878591">
    <property type="protein sequence ID" value="OJJ56091.1"/>
    <property type="molecule type" value="Genomic_DNA"/>
</dbReference>
<dbReference type="VEuPathDB" id="FungiDB:ASPSYDRAFT_34092"/>
<dbReference type="GeneID" id="63761257"/>
<protein>
    <submittedName>
        <fullName evidence="3">Uncharacterized protein</fullName>
    </submittedName>
</protein>
<accession>A0A1L9T9L9</accession>
<name>A0A1L9T9L9_9EURO</name>
<evidence type="ECO:0000256" key="1">
    <source>
        <dbReference type="SAM" id="MobiDB-lite"/>
    </source>
</evidence>
<evidence type="ECO:0000256" key="2">
    <source>
        <dbReference type="SAM" id="SignalP"/>
    </source>
</evidence>
<proteinExistence type="predicted"/>
<dbReference type="RefSeq" id="XP_040699897.1">
    <property type="nucleotide sequence ID" value="XM_040845184.1"/>
</dbReference>
<feature type="chain" id="PRO_5009887616" evidence="2">
    <location>
        <begin position="21"/>
        <end position="162"/>
    </location>
</feature>
<feature type="compositionally biased region" description="Low complexity" evidence="1">
    <location>
        <begin position="110"/>
        <end position="132"/>
    </location>
</feature>
<keyword evidence="4" id="KW-1185">Reference proteome</keyword>
<dbReference type="Proteomes" id="UP000184356">
    <property type="component" value="Unassembled WGS sequence"/>
</dbReference>
<organism evidence="3 4">
    <name type="scientific">Aspergillus sydowii CBS 593.65</name>
    <dbReference type="NCBI Taxonomy" id="1036612"/>
    <lineage>
        <taxon>Eukaryota</taxon>
        <taxon>Fungi</taxon>
        <taxon>Dikarya</taxon>
        <taxon>Ascomycota</taxon>
        <taxon>Pezizomycotina</taxon>
        <taxon>Eurotiomycetes</taxon>
        <taxon>Eurotiomycetidae</taxon>
        <taxon>Eurotiales</taxon>
        <taxon>Aspergillaceae</taxon>
        <taxon>Aspergillus</taxon>
        <taxon>Aspergillus subgen. Nidulantes</taxon>
    </lineage>
</organism>
<feature type="compositionally biased region" description="Low complexity" evidence="1">
    <location>
        <begin position="74"/>
        <end position="83"/>
    </location>
</feature>
<evidence type="ECO:0000313" key="4">
    <source>
        <dbReference type="Proteomes" id="UP000184356"/>
    </source>
</evidence>